<evidence type="ECO:0000256" key="2">
    <source>
        <dbReference type="ARBA" id="ARBA00023002"/>
    </source>
</evidence>
<dbReference type="GO" id="GO:0043386">
    <property type="term" value="P:mycotoxin biosynthetic process"/>
    <property type="evidence" value="ECO:0007669"/>
    <property type="project" value="InterPro"/>
</dbReference>
<feature type="region of interest" description="Disordered" evidence="4">
    <location>
        <begin position="1"/>
        <end position="21"/>
    </location>
</feature>
<dbReference type="OrthoDB" id="3687641at2759"/>
<dbReference type="Pfam" id="PF11807">
    <property type="entry name" value="UstYa"/>
    <property type="match status" value="1"/>
</dbReference>
<keyword evidence="5" id="KW-0472">Membrane</keyword>
<keyword evidence="5" id="KW-0812">Transmembrane</keyword>
<evidence type="ECO:0000313" key="7">
    <source>
        <dbReference type="Proteomes" id="UP000800036"/>
    </source>
</evidence>
<comment type="similarity">
    <text evidence="3">Belongs to the ustYa family.</text>
</comment>
<keyword evidence="5" id="KW-1133">Transmembrane helix</keyword>
<dbReference type="GO" id="GO:0016491">
    <property type="term" value="F:oxidoreductase activity"/>
    <property type="evidence" value="ECO:0007669"/>
    <property type="project" value="UniProtKB-KW"/>
</dbReference>
<dbReference type="PANTHER" id="PTHR33365:SF11">
    <property type="entry name" value="TAT PATHWAY SIGNAL SEQUENCE"/>
    <property type="match status" value="1"/>
</dbReference>
<keyword evidence="2" id="KW-0560">Oxidoreductase</keyword>
<protein>
    <submittedName>
        <fullName evidence="6">Uncharacterized protein</fullName>
    </submittedName>
</protein>
<gene>
    <name evidence="6" type="ORF">BU23DRAFT_629087</name>
</gene>
<evidence type="ECO:0000256" key="5">
    <source>
        <dbReference type="SAM" id="Phobius"/>
    </source>
</evidence>
<comment type="pathway">
    <text evidence="1">Mycotoxin biosynthesis.</text>
</comment>
<proteinExistence type="inferred from homology"/>
<evidence type="ECO:0000256" key="4">
    <source>
        <dbReference type="SAM" id="MobiDB-lite"/>
    </source>
</evidence>
<feature type="compositionally biased region" description="Basic and acidic residues" evidence="4">
    <location>
        <begin position="1"/>
        <end position="17"/>
    </location>
</feature>
<name>A0A6A5UJN1_9PLEO</name>
<accession>A0A6A5UJN1</accession>
<reference evidence="6" key="1">
    <citation type="journal article" date="2020" name="Stud. Mycol.">
        <title>101 Dothideomycetes genomes: a test case for predicting lifestyles and emergence of pathogens.</title>
        <authorList>
            <person name="Haridas S."/>
            <person name="Albert R."/>
            <person name="Binder M."/>
            <person name="Bloem J."/>
            <person name="Labutti K."/>
            <person name="Salamov A."/>
            <person name="Andreopoulos B."/>
            <person name="Baker S."/>
            <person name="Barry K."/>
            <person name="Bills G."/>
            <person name="Bluhm B."/>
            <person name="Cannon C."/>
            <person name="Castanera R."/>
            <person name="Culley D."/>
            <person name="Daum C."/>
            <person name="Ezra D."/>
            <person name="Gonzalez J."/>
            <person name="Henrissat B."/>
            <person name="Kuo A."/>
            <person name="Liang C."/>
            <person name="Lipzen A."/>
            <person name="Lutzoni F."/>
            <person name="Magnuson J."/>
            <person name="Mondo S."/>
            <person name="Nolan M."/>
            <person name="Ohm R."/>
            <person name="Pangilinan J."/>
            <person name="Park H.-J."/>
            <person name="Ramirez L."/>
            <person name="Alfaro M."/>
            <person name="Sun H."/>
            <person name="Tritt A."/>
            <person name="Yoshinaga Y."/>
            <person name="Zwiers L.-H."/>
            <person name="Turgeon B."/>
            <person name="Goodwin S."/>
            <person name="Spatafora J."/>
            <person name="Crous P."/>
            <person name="Grigoriev I."/>
        </authorList>
    </citation>
    <scope>NUCLEOTIDE SEQUENCE</scope>
    <source>
        <strain evidence="6">CBS 107.79</strain>
    </source>
</reference>
<evidence type="ECO:0000313" key="6">
    <source>
        <dbReference type="EMBL" id="KAF1965121.1"/>
    </source>
</evidence>
<dbReference type="AlphaFoldDB" id="A0A6A5UJN1"/>
<feature type="transmembrane region" description="Helical" evidence="5">
    <location>
        <begin position="55"/>
        <end position="78"/>
    </location>
</feature>
<dbReference type="InterPro" id="IPR021765">
    <property type="entry name" value="UstYa-like"/>
</dbReference>
<sequence>MAPYEDHLPKHNGEVKNGEYSPLTSSNAFADEDEKLLHLDRLARPKSRWSKAWKIIRLSLEFIGLLLLVLNFFILLNFSRPVTGPDPRISSGPLNQHWQYGSDPRYMSFDHKYDYLWKEAFSQDYGEVALPPFKDAEGLYSKDRAHNEGGIGMYHAFHCLASMRTAFQKMGEGKLTLAQLQKGDHAAHCFDYIRNVILCFADDTFELARNKTGHPWGGAIEGQWDVRTCRDHIKLEQIMEKYGKWRRHPVPVYDDIVGIHDPDPPQAQLPEGH</sequence>
<dbReference type="PANTHER" id="PTHR33365">
    <property type="entry name" value="YALI0B05434P"/>
    <property type="match status" value="1"/>
</dbReference>
<dbReference type="EMBL" id="ML976769">
    <property type="protein sequence ID" value="KAF1965121.1"/>
    <property type="molecule type" value="Genomic_DNA"/>
</dbReference>
<keyword evidence="7" id="KW-1185">Reference proteome</keyword>
<dbReference type="Proteomes" id="UP000800036">
    <property type="component" value="Unassembled WGS sequence"/>
</dbReference>
<evidence type="ECO:0000256" key="3">
    <source>
        <dbReference type="ARBA" id="ARBA00035112"/>
    </source>
</evidence>
<organism evidence="6 7">
    <name type="scientific">Bimuria novae-zelandiae CBS 107.79</name>
    <dbReference type="NCBI Taxonomy" id="1447943"/>
    <lineage>
        <taxon>Eukaryota</taxon>
        <taxon>Fungi</taxon>
        <taxon>Dikarya</taxon>
        <taxon>Ascomycota</taxon>
        <taxon>Pezizomycotina</taxon>
        <taxon>Dothideomycetes</taxon>
        <taxon>Pleosporomycetidae</taxon>
        <taxon>Pleosporales</taxon>
        <taxon>Massarineae</taxon>
        <taxon>Didymosphaeriaceae</taxon>
        <taxon>Bimuria</taxon>
    </lineage>
</organism>
<evidence type="ECO:0000256" key="1">
    <source>
        <dbReference type="ARBA" id="ARBA00004685"/>
    </source>
</evidence>